<dbReference type="InterPro" id="IPR016064">
    <property type="entry name" value="NAD/diacylglycerol_kinase_sf"/>
</dbReference>
<name>A0A918YUV8_9ACTN</name>
<feature type="domain" description="DAGKc" evidence="9">
    <location>
        <begin position="4"/>
        <end position="139"/>
    </location>
</feature>
<dbReference type="InterPro" id="IPR045540">
    <property type="entry name" value="YegS/DAGK_C"/>
</dbReference>
<reference evidence="10" key="1">
    <citation type="journal article" date="2014" name="Int. J. Syst. Evol. Microbiol.">
        <title>Complete genome sequence of Corynebacterium casei LMG S-19264T (=DSM 44701T), isolated from a smear-ripened cheese.</title>
        <authorList>
            <consortium name="US DOE Joint Genome Institute (JGI-PGF)"/>
            <person name="Walter F."/>
            <person name="Albersmeier A."/>
            <person name="Kalinowski J."/>
            <person name="Ruckert C."/>
        </authorList>
    </citation>
    <scope>NUCLEOTIDE SEQUENCE</scope>
    <source>
        <strain evidence="10">JCM 4714</strain>
    </source>
</reference>
<evidence type="ECO:0000256" key="2">
    <source>
        <dbReference type="ARBA" id="ARBA00005983"/>
    </source>
</evidence>
<sequence>MQGIRRQHVVVIANPRAGSTTAEYLDAVRGVCEDHADDVTIVRTGYPGHATELAKDWVCGPTPPDLLVSIGGDGTLREVVAGTADARASRTPLAVLPGGTANSNYRSLWDDVPWQKALVASLTGEAETRQLDLARVSPLSRLVVLGLSTGLFAEATARATVIPVAGRPRYQRAIAEALETYQPYEGRVLVDGVVVHSGKTVVANVGGSRYRAGVLEMLPHSVRDDGLLDVCVLDPSTPPQEALRLMRTGRHVQAAGTTYAQGRSITLERLDGMPLHFEHDGEVVPSDLTSITVDVLPHAMSVLASHDRTRG</sequence>
<keyword evidence="6" id="KW-0067">ATP-binding</keyword>
<dbReference type="SUPFAM" id="SSF111331">
    <property type="entry name" value="NAD kinase/diacylglycerol kinase-like"/>
    <property type="match status" value="1"/>
</dbReference>
<evidence type="ECO:0000256" key="3">
    <source>
        <dbReference type="ARBA" id="ARBA00022679"/>
    </source>
</evidence>
<dbReference type="PROSITE" id="PS50146">
    <property type="entry name" value="DAGK"/>
    <property type="match status" value="1"/>
</dbReference>
<dbReference type="GO" id="GO:0016301">
    <property type="term" value="F:kinase activity"/>
    <property type="evidence" value="ECO:0007669"/>
    <property type="project" value="UniProtKB-KW"/>
</dbReference>
<comment type="cofactor">
    <cofactor evidence="1">
        <name>Mg(2+)</name>
        <dbReference type="ChEBI" id="CHEBI:18420"/>
    </cofactor>
</comment>
<dbReference type="PANTHER" id="PTHR12358">
    <property type="entry name" value="SPHINGOSINE KINASE"/>
    <property type="match status" value="1"/>
</dbReference>
<dbReference type="Gene3D" id="3.40.50.10330">
    <property type="entry name" value="Probable inorganic polyphosphate/atp-NAD kinase, domain 1"/>
    <property type="match status" value="1"/>
</dbReference>
<evidence type="ECO:0000313" key="11">
    <source>
        <dbReference type="Proteomes" id="UP000655443"/>
    </source>
</evidence>
<proteinExistence type="inferred from homology"/>
<evidence type="ECO:0000256" key="5">
    <source>
        <dbReference type="ARBA" id="ARBA00022777"/>
    </source>
</evidence>
<dbReference type="Gene3D" id="2.60.200.40">
    <property type="match status" value="1"/>
</dbReference>
<comment type="caution">
    <text evidence="10">The sequence shown here is derived from an EMBL/GenBank/DDBJ whole genome shotgun (WGS) entry which is preliminary data.</text>
</comment>
<keyword evidence="3" id="KW-0808">Transferase</keyword>
<gene>
    <name evidence="10" type="ORF">GCM10010339_93090</name>
</gene>
<reference evidence="10" key="2">
    <citation type="submission" date="2020-09" db="EMBL/GenBank/DDBJ databases">
        <authorList>
            <person name="Sun Q."/>
            <person name="Ohkuma M."/>
        </authorList>
    </citation>
    <scope>NUCLEOTIDE SEQUENCE</scope>
    <source>
        <strain evidence="10">JCM 4714</strain>
    </source>
</reference>
<evidence type="ECO:0000256" key="6">
    <source>
        <dbReference type="ARBA" id="ARBA00022840"/>
    </source>
</evidence>
<dbReference type="Proteomes" id="UP000655443">
    <property type="component" value="Unassembled WGS sequence"/>
</dbReference>
<evidence type="ECO:0000313" key="10">
    <source>
        <dbReference type="EMBL" id="GHE16150.1"/>
    </source>
</evidence>
<keyword evidence="8" id="KW-1208">Phospholipid metabolism</keyword>
<evidence type="ECO:0000256" key="7">
    <source>
        <dbReference type="ARBA" id="ARBA00023209"/>
    </source>
</evidence>
<keyword evidence="7" id="KW-0443">Lipid metabolism</keyword>
<keyword evidence="7" id="KW-0594">Phospholipid biosynthesis</keyword>
<dbReference type="GO" id="GO:0005524">
    <property type="term" value="F:ATP binding"/>
    <property type="evidence" value="ECO:0007669"/>
    <property type="project" value="UniProtKB-KW"/>
</dbReference>
<dbReference type="InterPro" id="IPR050187">
    <property type="entry name" value="Lipid_Phosphate_FormReg"/>
</dbReference>
<keyword evidence="11" id="KW-1185">Reference proteome</keyword>
<comment type="similarity">
    <text evidence="2">Belongs to the diacylglycerol/lipid kinase family.</text>
</comment>
<keyword evidence="5 10" id="KW-0418">Kinase</keyword>
<dbReference type="PANTHER" id="PTHR12358:SF54">
    <property type="entry name" value="SPHINGOSINE KINASE RELATED PROTEIN"/>
    <property type="match status" value="1"/>
</dbReference>
<dbReference type="Pfam" id="PF19279">
    <property type="entry name" value="YegS_C"/>
    <property type="match status" value="1"/>
</dbReference>
<dbReference type="AlphaFoldDB" id="A0A918YUV8"/>
<dbReference type="RefSeq" id="WP_229882553.1">
    <property type="nucleotide sequence ID" value="NZ_BMVG01000077.1"/>
</dbReference>
<protein>
    <submittedName>
        <fullName evidence="10">Diacylglycerol kinase</fullName>
    </submittedName>
</protein>
<organism evidence="10 11">
    <name type="scientific">Streptomyces alanosinicus</name>
    <dbReference type="NCBI Taxonomy" id="68171"/>
    <lineage>
        <taxon>Bacteria</taxon>
        <taxon>Bacillati</taxon>
        <taxon>Actinomycetota</taxon>
        <taxon>Actinomycetes</taxon>
        <taxon>Kitasatosporales</taxon>
        <taxon>Streptomycetaceae</taxon>
        <taxon>Streptomyces</taxon>
    </lineage>
</organism>
<keyword evidence="7" id="KW-0444">Lipid biosynthesis</keyword>
<dbReference type="GO" id="GO:0008654">
    <property type="term" value="P:phospholipid biosynthetic process"/>
    <property type="evidence" value="ECO:0007669"/>
    <property type="project" value="UniProtKB-KW"/>
</dbReference>
<evidence type="ECO:0000256" key="4">
    <source>
        <dbReference type="ARBA" id="ARBA00022741"/>
    </source>
</evidence>
<dbReference type="InterPro" id="IPR001206">
    <property type="entry name" value="Diacylglycerol_kinase_cat_dom"/>
</dbReference>
<evidence type="ECO:0000256" key="8">
    <source>
        <dbReference type="ARBA" id="ARBA00023264"/>
    </source>
</evidence>
<accession>A0A918YUV8</accession>
<dbReference type="InterPro" id="IPR017438">
    <property type="entry name" value="ATP-NAD_kinase_N"/>
</dbReference>
<dbReference type="EMBL" id="BMVG01000077">
    <property type="protein sequence ID" value="GHE16150.1"/>
    <property type="molecule type" value="Genomic_DNA"/>
</dbReference>
<dbReference type="SMART" id="SM00046">
    <property type="entry name" value="DAGKc"/>
    <property type="match status" value="1"/>
</dbReference>
<keyword evidence="4" id="KW-0547">Nucleotide-binding</keyword>
<dbReference type="Pfam" id="PF00781">
    <property type="entry name" value="DAGK_cat"/>
    <property type="match status" value="1"/>
</dbReference>
<evidence type="ECO:0000259" key="9">
    <source>
        <dbReference type="PROSITE" id="PS50146"/>
    </source>
</evidence>
<evidence type="ECO:0000256" key="1">
    <source>
        <dbReference type="ARBA" id="ARBA00001946"/>
    </source>
</evidence>